<reference evidence="1 2" key="2">
    <citation type="submission" date="2009-03" db="EMBL/GenBank/DDBJ databases">
        <title>Draft genome sequence of Coprococcus comes (ATCC 27758).</title>
        <authorList>
            <person name="Sudarsanam P."/>
            <person name="Ley R."/>
            <person name="Guruge J."/>
            <person name="Turnbaugh P.J."/>
            <person name="Mahowald M."/>
            <person name="Liep D."/>
            <person name="Gordon J."/>
        </authorList>
    </citation>
    <scope>NUCLEOTIDE SEQUENCE [LARGE SCALE GENOMIC DNA]</scope>
    <source>
        <strain evidence="1 2">ATCC 27758</strain>
    </source>
</reference>
<evidence type="ECO:0000313" key="2">
    <source>
        <dbReference type="Proteomes" id="UP000003793"/>
    </source>
</evidence>
<gene>
    <name evidence="1" type="ORF">COPCOM_03763</name>
</gene>
<protein>
    <submittedName>
        <fullName evidence="1">Uncharacterized protein</fullName>
    </submittedName>
</protein>
<reference evidence="1 2" key="1">
    <citation type="submission" date="2009-02" db="EMBL/GenBank/DDBJ databases">
        <authorList>
            <person name="Fulton L."/>
            <person name="Clifton S."/>
            <person name="Fulton B."/>
            <person name="Xu J."/>
            <person name="Minx P."/>
            <person name="Pepin K.H."/>
            <person name="Johnson M."/>
            <person name="Bhonagiri V."/>
            <person name="Nash W.E."/>
            <person name="Mardis E.R."/>
            <person name="Wilson R.K."/>
        </authorList>
    </citation>
    <scope>NUCLEOTIDE SEQUENCE [LARGE SCALE GENOMIC DNA]</scope>
    <source>
        <strain evidence="1 2">ATCC 27758</strain>
    </source>
</reference>
<dbReference type="HOGENOM" id="CLU_2805087_0_0_9"/>
<dbReference type="EMBL" id="ABVR01000046">
    <property type="protein sequence ID" value="EEG87846.1"/>
    <property type="molecule type" value="Genomic_DNA"/>
</dbReference>
<comment type="caution">
    <text evidence="1">The sequence shown here is derived from an EMBL/GenBank/DDBJ whole genome shotgun (WGS) entry which is preliminary data.</text>
</comment>
<proteinExistence type="predicted"/>
<dbReference type="Proteomes" id="UP000003793">
    <property type="component" value="Unassembled WGS sequence"/>
</dbReference>
<accession>C0BF01</accession>
<dbReference type="AlphaFoldDB" id="C0BF01"/>
<sequence length="67" mass="7870">MADALKDSYQLRPIADHEVDELLTEIDNCIQHVEQLISPISLELDKFPNYDDILIELEQLRNLLENY</sequence>
<evidence type="ECO:0000313" key="1">
    <source>
        <dbReference type="EMBL" id="EEG87846.1"/>
    </source>
</evidence>
<organism evidence="1 2">
    <name type="scientific">Coprococcus comes ATCC 27758</name>
    <dbReference type="NCBI Taxonomy" id="470146"/>
    <lineage>
        <taxon>Bacteria</taxon>
        <taxon>Bacillati</taxon>
        <taxon>Bacillota</taxon>
        <taxon>Clostridia</taxon>
        <taxon>Lachnospirales</taxon>
        <taxon>Lachnospiraceae</taxon>
        <taxon>Coprococcus</taxon>
    </lineage>
</organism>
<name>C0BF01_9FIRM</name>